<proteinExistence type="predicted"/>
<dbReference type="OrthoDB" id="10299878at2759"/>
<comment type="caution">
    <text evidence="3">The sequence shown here is derived from an EMBL/GenBank/DDBJ whole genome shotgun (WGS) entry which is preliminary data.</text>
</comment>
<evidence type="ECO:0000256" key="1">
    <source>
        <dbReference type="SAM" id="MobiDB-lite"/>
    </source>
</evidence>
<feature type="region of interest" description="Disordered" evidence="1">
    <location>
        <begin position="59"/>
        <end position="96"/>
    </location>
</feature>
<dbReference type="Proteomes" id="UP000193642">
    <property type="component" value="Unassembled WGS sequence"/>
</dbReference>
<evidence type="ECO:0000313" key="3">
    <source>
        <dbReference type="EMBL" id="ORY48538.1"/>
    </source>
</evidence>
<feature type="chain" id="PRO_5010989677" evidence="2">
    <location>
        <begin position="18"/>
        <end position="125"/>
    </location>
</feature>
<name>A0A1Y2CNB1_9FUNG</name>
<keyword evidence="4" id="KW-1185">Reference proteome</keyword>
<reference evidence="3 4" key="1">
    <citation type="submission" date="2016-07" db="EMBL/GenBank/DDBJ databases">
        <title>Pervasive Adenine N6-methylation of Active Genes in Fungi.</title>
        <authorList>
            <consortium name="DOE Joint Genome Institute"/>
            <person name="Mondo S.J."/>
            <person name="Dannebaum R.O."/>
            <person name="Kuo R.C."/>
            <person name="Labutti K."/>
            <person name="Haridas S."/>
            <person name="Kuo A."/>
            <person name="Salamov A."/>
            <person name="Ahrendt S.R."/>
            <person name="Lipzen A."/>
            <person name="Sullivan W."/>
            <person name="Andreopoulos W.B."/>
            <person name="Clum A."/>
            <person name="Lindquist E."/>
            <person name="Daum C."/>
            <person name="Ramamoorthy G.K."/>
            <person name="Gryganskyi A."/>
            <person name="Culley D."/>
            <person name="Magnuson J.K."/>
            <person name="James T.Y."/>
            <person name="O'Malley M.A."/>
            <person name="Stajich J.E."/>
            <person name="Spatafora J.W."/>
            <person name="Visel A."/>
            <person name="Grigoriev I.V."/>
        </authorList>
    </citation>
    <scope>NUCLEOTIDE SEQUENCE [LARGE SCALE GENOMIC DNA]</scope>
    <source>
        <strain evidence="3 4">JEL800</strain>
    </source>
</reference>
<evidence type="ECO:0000313" key="4">
    <source>
        <dbReference type="Proteomes" id="UP000193642"/>
    </source>
</evidence>
<feature type="signal peptide" evidence="2">
    <location>
        <begin position="1"/>
        <end position="17"/>
    </location>
</feature>
<dbReference type="AlphaFoldDB" id="A0A1Y2CNB1"/>
<sequence>MQFFSLILLAVAASALALPLPDITNKNVARDSEIQFPEHIGVHSLGRRDPIPLLRVKTQPTRVHDKREPSLMKPKVSPQTVGAERREPMARNPMMNVIARRGPSFNMRRSPIILRPPPNTVKVGK</sequence>
<accession>A0A1Y2CNB1</accession>
<protein>
    <submittedName>
        <fullName evidence="3">Uncharacterized protein</fullName>
    </submittedName>
</protein>
<gene>
    <name evidence="3" type="ORF">BCR33DRAFT_38150</name>
</gene>
<keyword evidence="2" id="KW-0732">Signal</keyword>
<organism evidence="3 4">
    <name type="scientific">Rhizoclosmatium globosum</name>
    <dbReference type="NCBI Taxonomy" id="329046"/>
    <lineage>
        <taxon>Eukaryota</taxon>
        <taxon>Fungi</taxon>
        <taxon>Fungi incertae sedis</taxon>
        <taxon>Chytridiomycota</taxon>
        <taxon>Chytridiomycota incertae sedis</taxon>
        <taxon>Chytridiomycetes</taxon>
        <taxon>Chytridiales</taxon>
        <taxon>Chytriomycetaceae</taxon>
        <taxon>Rhizoclosmatium</taxon>
    </lineage>
</organism>
<evidence type="ECO:0000256" key="2">
    <source>
        <dbReference type="SAM" id="SignalP"/>
    </source>
</evidence>
<dbReference type="EMBL" id="MCGO01000011">
    <property type="protein sequence ID" value="ORY48538.1"/>
    <property type="molecule type" value="Genomic_DNA"/>
</dbReference>